<evidence type="ECO:0008006" key="3">
    <source>
        <dbReference type="Google" id="ProtNLM"/>
    </source>
</evidence>
<name>A0A4Q1BGS7_TREME</name>
<dbReference type="InterPro" id="IPR013078">
    <property type="entry name" value="His_Pase_superF_clade-1"/>
</dbReference>
<comment type="caution">
    <text evidence="1">The sequence shown here is derived from an EMBL/GenBank/DDBJ whole genome shotgun (WGS) entry which is preliminary data.</text>
</comment>
<dbReference type="Gene3D" id="3.40.50.1240">
    <property type="entry name" value="Phosphoglycerate mutase-like"/>
    <property type="match status" value="1"/>
</dbReference>
<reference evidence="1 2" key="1">
    <citation type="submission" date="2016-06" db="EMBL/GenBank/DDBJ databases">
        <title>Evolution of pathogenesis and genome organization in the Tremellales.</title>
        <authorList>
            <person name="Cuomo C."/>
            <person name="Litvintseva A."/>
            <person name="Heitman J."/>
            <person name="Chen Y."/>
            <person name="Sun S."/>
            <person name="Springer D."/>
            <person name="Dromer F."/>
            <person name="Young S."/>
            <person name="Zeng Q."/>
            <person name="Chapman S."/>
            <person name="Gujja S."/>
            <person name="Saif S."/>
            <person name="Birren B."/>
        </authorList>
    </citation>
    <scope>NUCLEOTIDE SEQUENCE [LARGE SCALE GENOMIC DNA]</scope>
    <source>
        <strain evidence="1 2">ATCC 28783</strain>
    </source>
</reference>
<dbReference type="InterPro" id="IPR050275">
    <property type="entry name" value="PGM_Phosphatase"/>
</dbReference>
<dbReference type="SUPFAM" id="SSF53254">
    <property type="entry name" value="Phosphoglycerate mutase-like"/>
    <property type="match status" value="1"/>
</dbReference>
<dbReference type="AlphaFoldDB" id="A0A4Q1BGS7"/>
<dbReference type="OrthoDB" id="496981at2759"/>
<dbReference type="PANTHER" id="PTHR48100:SF1">
    <property type="entry name" value="HISTIDINE PHOSPHATASE FAMILY PROTEIN-RELATED"/>
    <property type="match status" value="1"/>
</dbReference>
<dbReference type="PANTHER" id="PTHR48100">
    <property type="entry name" value="BROAD-SPECIFICITY PHOSPHATASE YOR283W-RELATED"/>
    <property type="match status" value="1"/>
</dbReference>
<sequence>MPYQYQYLEGLFTYTTWDKDIKSRLGLDGRFANWAAFRQHIQGLKEQAELEGYTLKVIYAARHGQAEHNVIEANYIHREEDDIIYPPPLGPAHMRFPVLDPKLTSLGRSQANNLRLTLQEEVSRGFPIPEVWYVSPLRRAIETSGIEWGFLFDDKWEYRSDEDVSVVNHKVPIRAIENLREHLHAHQCDARLPTEELLHEYPNISFEGLQNIDPLWRSFEQREADGYRGGDIRETEDELVERLGKGIAEAIELSEDATYLSVTSHSGAMRGVYKSLGVPPRPLTVGEMNVLVMRVKQVDKEI</sequence>
<dbReference type="Proteomes" id="UP000289152">
    <property type="component" value="Unassembled WGS sequence"/>
</dbReference>
<organism evidence="1 2">
    <name type="scientific">Tremella mesenterica</name>
    <name type="common">Jelly fungus</name>
    <dbReference type="NCBI Taxonomy" id="5217"/>
    <lineage>
        <taxon>Eukaryota</taxon>
        <taxon>Fungi</taxon>
        <taxon>Dikarya</taxon>
        <taxon>Basidiomycota</taxon>
        <taxon>Agaricomycotina</taxon>
        <taxon>Tremellomycetes</taxon>
        <taxon>Tremellales</taxon>
        <taxon>Tremellaceae</taxon>
        <taxon>Tremella</taxon>
    </lineage>
</organism>
<keyword evidence="2" id="KW-1185">Reference proteome</keyword>
<evidence type="ECO:0000313" key="2">
    <source>
        <dbReference type="Proteomes" id="UP000289152"/>
    </source>
</evidence>
<dbReference type="InterPro" id="IPR029033">
    <property type="entry name" value="His_PPase_superfam"/>
</dbReference>
<dbReference type="CDD" id="cd07067">
    <property type="entry name" value="HP_PGM_like"/>
    <property type="match status" value="1"/>
</dbReference>
<evidence type="ECO:0000313" key="1">
    <source>
        <dbReference type="EMBL" id="RXK36784.1"/>
    </source>
</evidence>
<dbReference type="InParanoid" id="A0A4Q1BGS7"/>
<accession>A0A4Q1BGS7</accession>
<proteinExistence type="predicted"/>
<dbReference type="EMBL" id="SDIL01000087">
    <property type="protein sequence ID" value="RXK36784.1"/>
    <property type="molecule type" value="Genomic_DNA"/>
</dbReference>
<dbReference type="GO" id="GO:0005737">
    <property type="term" value="C:cytoplasm"/>
    <property type="evidence" value="ECO:0007669"/>
    <property type="project" value="TreeGrafter"/>
</dbReference>
<dbReference type="VEuPathDB" id="FungiDB:TREMEDRAFT_70980"/>
<gene>
    <name evidence="1" type="ORF">M231_05945</name>
</gene>
<dbReference type="GO" id="GO:0016791">
    <property type="term" value="F:phosphatase activity"/>
    <property type="evidence" value="ECO:0007669"/>
    <property type="project" value="TreeGrafter"/>
</dbReference>
<protein>
    <recommendedName>
        <fullName evidence="3">Phosphoglycerate mutase</fullName>
    </recommendedName>
</protein>
<dbReference type="SMART" id="SM00855">
    <property type="entry name" value="PGAM"/>
    <property type="match status" value="1"/>
</dbReference>